<dbReference type="InterPro" id="IPR038765">
    <property type="entry name" value="Papain-like_cys_pep_sf"/>
</dbReference>
<accession>A0ABW1CHR6</accession>
<evidence type="ECO:0000313" key="6">
    <source>
        <dbReference type="Proteomes" id="UP001596058"/>
    </source>
</evidence>
<keyword evidence="1 4" id="KW-0645">Protease</keyword>
<dbReference type="Pfam" id="PF03051">
    <property type="entry name" value="Peptidase_C1_2"/>
    <property type="match status" value="1"/>
</dbReference>
<evidence type="ECO:0000256" key="4">
    <source>
        <dbReference type="PIRNR" id="PIRNR005700"/>
    </source>
</evidence>
<keyword evidence="6" id="KW-1185">Reference proteome</keyword>
<dbReference type="InterPro" id="IPR000169">
    <property type="entry name" value="Pept_cys_AS"/>
</dbReference>
<dbReference type="GO" id="GO:0004177">
    <property type="term" value="F:aminopeptidase activity"/>
    <property type="evidence" value="ECO:0007669"/>
    <property type="project" value="UniProtKB-KW"/>
</dbReference>
<comment type="caution">
    <text evidence="5">The sequence shown here is derived from an EMBL/GenBank/DDBJ whole genome shotgun (WGS) entry which is preliminary data.</text>
</comment>
<dbReference type="PIRSF" id="PIRSF005700">
    <property type="entry name" value="PepC"/>
    <property type="match status" value="1"/>
</dbReference>
<dbReference type="PROSITE" id="PS00139">
    <property type="entry name" value="THIOL_PROTEASE_CYS"/>
    <property type="match status" value="1"/>
</dbReference>
<dbReference type="SUPFAM" id="SSF54001">
    <property type="entry name" value="Cysteine proteinases"/>
    <property type="match status" value="1"/>
</dbReference>
<evidence type="ECO:0000256" key="3">
    <source>
        <dbReference type="ARBA" id="ARBA00022807"/>
    </source>
</evidence>
<dbReference type="EMBL" id="JBHSPA010000017">
    <property type="protein sequence ID" value="MFC5825017.1"/>
    <property type="molecule type" value="Genomic_DNA"/>
</dbReference>
<dbReference type="PANTHER" id="PTHR10363:SF2">
    <property type="entry name" value="BLEOMYCIN HYDROLASE"/>
    <property type="match status" value="1"/>
</dbReference>
<dbReference type="CDD" id="cd00585">
    <property type="entry name" value="Peptidase_C1B"/>
    <property type="match status" value="1"/>
</dbReference>
<evidence type="ECO:0000256" key="2">
    <source>
        <dbReference type="ARBA" id="ARBA00022801"/>
    </source>
</evidence>
<dbReference type="Gene3D" id="3.90.70.10">
    <property type="entry name" value="Cysteine proteinases"/>
    <property type="match status" value="1"/>
</dbReference>
<name>A0ABW1CHR6_9ACTN</name>
<comment type="similarity">
    <text evidence="4">Belongs to the peptidase C1 family.</text>
</comment>
<protein>
    <recommendedName>
        <fullName evidence="4">Aminopeptidase</fullName>
    </recommendedName>
</protein>
<dbReference type="RefSeq" id="WP_379514536.1">
    <property type="nucleotide sequence ID" value="NZ_JBHSPA010000017.1"/>
</dbReference>
<sequence length="440" mass="49525">MPDLPSLSPSDLAGFARRFAADPQLRRMQNAIANVGVDQVALDHEVAVGTGLTMSHRIDDWKATDQKKTGRCWLFAALNLMRPGAAARLGLKEFEFSQNHAMYWDKLERANYFLESIIATAGLPIDDRLVAFLLGMPVNDGGQWNMAVNVFTKHGVVPKSVMPETQSSSDTAKMNRRLRVTLRHGAKRLRELPADRRRAAKLEILADVHTILTIHLGTPPATFTWEWTDRDKEFRSDGELTPQEFMARYVDLDLSAYVCLVDDPRPEHPRNATLTVEHLGNVVEGDPVRYLNVDIGTAKRLAMETIVDGEPVWFGCDTAPQSNSELGIWDARLYDYESVYGVRTDLDKEARVRYHDSLMTHAMLFTGVHVVDGAPRRWRVENSWGTQKGDGGFYTMNDSWFDEYVFEVVVRKDRLDPGLLTALDAEPLVLPAWDPMGALA</sequence>
<dbReference type="InterPro" id="IPR004134">
    <property type="entry name" value="Peptidase_C1B"/>
</dbReference>
<evidence type="ECO:0000313" key="5">
    <source>
        <dbReference type="EMBL" id="MFC5825017.1"/>
    </source>
</evidence>
<dbReference type="Proteomes" id="UP001596058">
    <property type="component" value="Unassembled WGS sequence"/>
</dbReference>
<gene>
    <name evidence="5" type="ORF">ACFPZ3_14245</name>
</gene>
<keyword evidence="4 5" id="KW-0031">Aminopeptidase</keyword>
<keyword evidence="3 4" id="KW-0788">Thiol protease</keyword>
<reference evidence="6" key="1">
    <citation type="journal article" date="2019" name="Int. J. Syst. Evol. Microbiol.">
        <title>The Global Catalogue of Microorganisms (GCM) 10K type strain sequencing project: providing services to taxonomists for standard genome sequencing and annotation.</title>
        <authorList>
            <consortium name="The Broad Institute Genomics Platform"/>
            <consortium name="The Broad Institute Genome Sequencing Center for Infectious Disease"/>
            <person name="Wu L."/>
            <person name="Ma J."/>
        </authorList>
    </citation>
    <scope>NUCLEOTIDE SEQUENCE [LARGE SCALE GENOMIC DNA]</scope>
    <source>
        <strain evidence="6">CCUG 53903</strain>
    </source>
</reference>
<proteinExistence type="inferred from homology"/>
<evidence type="ECO:0000256" key="1">
    <source>
        <dbReference type="ARBA" id="ARBA00022670"/>
    </source>
</evidence>
<organism evidence="5 6">
    <name type="scientific">Nonomuraea insulae</name>
    <dbReference type="NCBI Taxonomy" id="1616787"/>
    <lineage>
        <taxon>Bacteria</taxon>
        <taxon>Bacillati</taxon>
        <taxon>Actinomycetota</taxon>
        <taxon>Actinomycetes</taxon>
        <taxon>Streptosporangiales</taxon>
        <taxon>Streptosporangiaceae</taxon>
        <taxon>Nonomuraea</taxon>
    </lineage>
</organism>
<dbReference type="PANTHER" id="PTHR10363">
    <property type="entry name" value="BLEOMYCIN HYDROLASE"/>
    <property type="match status" value="1"/>
</dbReference>
<keyword evidence="2 4" id="KW-0378">Hydrolase</keyword>